<accession>A0ABR1TV17</accession>
<keyword evidence="2" id="KW-1185">Reference proteome</keyword>
<proteinExistence type="predicted"/>
<evidence type="ECO:0000313" key="1">
    <source>
        <dbReference type="EMBL" id="KAK8050447.1"/>
    </source>
</evidence>
<gene>
    <name evidence="1" type="ORF">PG994_012177</name>
</gene>
<dbReference type="Proteomes" id="UP001480595">
    <property type="component" value="Unassembled WGS sequence"/>
</dbReference>
<protein>
    <submittedName>
        <fullName evidence="1">Uncharacterized protein</fullName>
    </submittedName>
</protein>
<sequence length="121" mass="13046">MAQQLISLVSISVPTSANATVPVDWSVRLELEYQSGTLEWCYQEFRAKMLNGAANTTRLGVKRILEGDYPNHLSRGIAMSIARAGCGATLGRSSSFVVLYALDPALLLESRGLLDEDGLAS</sequence>
<dbReference type="RefSeq" id="XP_066712696.1">
    <property type="nucleotide sequence ID" value="XM_066863586.1"/>
</dbReference>
<dbReference type="GeneID" id="92096649"/>
<reference evidence="1 2" key="1">
    <citation type="submission" date="2023-01" db="EMBL/GenBank/DDBJ databases">
        <title>Analysis of 21 Apiospora genomes using comparative genomics revels a genus with tremendous synthesis potential of carbohydrate active enzymes and secondary metabolites.</title>
        <authorList>
            <person name="Sorensen T."/>
        </authorList>
    </citation>
    <scope>NUCLEOTIDE SEQUENCE [LARGE SCALE GENOMIC DNA]</scope>
    <source>
        <strain evidence="1 2">CBS 135458</strain>
    </source>
</reference>
<comment type="caution">
    <text evidence="1">The sequence shown here is derived from an EMBL/GenBank/DDBJ whole genome shotgun (WGS) entry which is preliminary data.</text>
</comment>
<name>A0ABR1TV17_9PEZI</name>
<dbReference type="EMBL" id="JAQQWL010000011">
    <property type="protein sequence ID" value="KAK8050447.1"/>
    <property type="molecule type" value="Genomic_DNA"/>
</dbReference>
<organism evidence="1 2">
    <name type="scientific">Apiospora phragmitis</name>
    <dbReference type="NCBI Taxonomy" id="2905665"/>
    <lineage>
        <taxon>Eukaryota</taxon>
        <taxon>Fungi</taxon>
        <taxon>Dikarya</taxon>
        <taxon>Ascomycota</taxon>
        <taxon>Pezizomycotina</taxon>
        <taxon>Sordariomycetes</taxon>
        <taxon>Xylariomycetidae</taxon>
        <taxon>Amphisphaeriales</taxon>
        <taxon>Apiosporaceae</taxon>
        <taxon>Apiospora</taxon>
    </lineage>
</organism>
<evidence type="ECO:0000313" key="2">
    <source>
        <dbReference type="Proteomes" id="UP001480595"/>
    </source>
</evidence>